<evidence type="ECO:0000313" key="3">
    <source>
        <dbReference type="Proteomes" id="UP000187485"/>
    </source>
</evidence>
<feature type="transmembrane region" description="Helical" evidence="1">
    <location>
        <begin position="90"/>
        <end position="108"/>
    </location>
</feature>
<dbReference type="InterPro" id="IPR010288">
    <property type="entry name" value="EcsB_ABC"/>
</dbReference>
<protein>
    <submittedName>
        <fullName evidence="2">Membrane protein</fullName>
    </submittedName>
</protein>
<dbReference type="AlphaFoldDB" id="A0A1L8CTM3"/>
<feature type="transmembrane region" description="Helical" evidence="1">
    <location>
        <begin position="156"/>
        <end position="184"/>
    </location>
</feature>
<proteinExistence type="predicted"/>
<comment type="caution">
    <text evidence="2">The sequence shown here is derived from an EMBL/GenBank/DDBJ whole genome shotgun (WGS) entry which is preliminary data.</text>
</comment>
<keyword evidence="3" id="KW-1185">Reference proteome</keyword>
<reference evidence="3" key="1">
    <citation type="submission" date="2016-12" db="EMBL/GenBank/DDBJ databases">
        <title>Draft Genome Sequences od Carboxydothermus pertinax and islandicus, Hydrogenogenic Carboxydotrophic Bacteria.</title>
        <authorList>
            <person name="Fukuyama Y."/>
            <person name="Ohmae K."/>
            <person name="Yoneda Y."/>
            <person name="Yoshida T."/>
            <person name="Sako Y."/>
        </authorList>
    </citation>
    <scope>NUCLEOTIDE SEQUENCE [LARGE SCALE GENOMIC DNA]</scope>
    <source>
        <strain evidence="3">Ug1</strain>
    </source>
</reference>
<feature type="transmembrane region" description="Helical" evidence="1">
    <location>
        <begin position="67"/>
        <end position="84"/>
    </location>
</feature>
<feature type="transmembrane region" description="Helical" evidence="1">
    <location>
        <begin position="129"/>
        <end position="150"/>
    </location>
</feature>
<evidence type="ECO:0000256" key="1">
    <source>
        <dbReference type="SAM" id="Phobius"/>
    </source>
</evidence>
<evidence type="ECO:0000313" key="2">
    <source>
        <dbReference type="EMBL" id="GAV22263.1"/>
    </source>
</evidence>
<gene>
    <name evidence="2" type="ORF">cpu_07730</name>
</gene>
<dbReference type="Proteomes" id="UP000187485">
    <property type="component" value="Unassembled WGS sequence"/>
</dbReference>
<dbReference type="GO" id="GO:0016020">
    <property type="term" value="C:membrane"/>
    <property type="evidence" value="ECO:0007669"/>
    <property type="project" value="InterPro"/>
</dbReference>
<dbReference type="Pfam" id="PF05975">
    <property type="entry name" value="EcsB"/>
    <property type="match status" value="1"/>
</dbReference>
<organism evidence="2 3">
    <name type="scientific">Carboxydothermus pertinax</name>
    <dbReference type="NCBI Taxonomy" id="870242"/>
    <lineage>
        <taxon>Bacteria</taxon>
        <taxon>Bacillati</taxon>
        <taxon>Bacillota</taxon>
        <taxon>Clostridia</taxon>
        <taxon>Thermoanaerobacterales</taxon>
        <taxon>Thermoanaerobacteraceae</taxon>
        <taxon>Carboxydothermus</taxon>
    </lineage>
</organism>
<sequence>MEREKNLRFRLASFFLSFSVKDIKKPKNQRLRPWLFPRSNLLFKKRTPQNGLVELGIKAVLRDNQSLKEYFQVLLLCVLIVVTVPVNLKGLVLLALAFIWVNYVGLYWQEITKAPFLQMFAWKREDKALALQKFLFLMSLPGVLLLSLIVGYQTFAWIGTLLVIPISIVLVFYLCKFVTFYLLLKN</sequence>
<name>A0A1L8CTM3_9THEO</name>
<dbReference type="EMBL" id="BDJK01000010">
    <property type="protein sequence ID" value="GAV22263.1"/>
    <property type="molecule type" value="Genomic_DNA"/>
</dbReference>
<keyword evidence="1" id="KW-1133">Transmembrane helix</keyword>
<keyword evidence="1" id="KW-0812">Transmembrane</keyword>
<accession>A0A1L8CTM3</accession>
<keyword evidence="1" id="KW-0472">Membrane</keyword>